<protein>
    <submittedName>
        <fullName evidence="2">Uncharacterized protein</fullName>
    </submittedName>
</protein>
<dbReference type="EMBL" id="JAGMWT010000004">
    <property type="protein sequence ID" value="KAH7130724.1"/>
    <property type="molecule type" value="Genomic_DNA"/>
</dbReference>
<accession>A0A9P9E4X8</accession>
<organism evidence="2 3">
    <name type="scientific">Dendryphion nanum</name>
    <dbReference type="NCBI Taxonomy" id="256645"/>
    <lineage>
        <taxon>Eukaryota</taxon>
        <taxon>Fungi</taxon>
        <taxon>Dikarya</taxon>
        <taxon>Ascomycota</taxon>
        <taxon>Pezizomycotina</taxon>
        <taxon>Dothideomycetes</taxon>
        <taxon>Pleosporomycetidae</taxon>
        <taxon>Pleosporales</taxon>
        <taxon>Torulaceae</taxon>
        <taxon>Dendryphion</taxon>
    </lineage>
</organism>
<reference evidence="2" key="1">
    <citation type="journal article" date="2021" name="Nat. Commun.">
        <title>Genetic determinants of endophytism in the Arabidopsis root mycobiome.</title>
        <authorList>
            <person name="Mesny F."/>
            <person name="Miyauchi S."/>
            <person name="Thiergart T."/>
            <person name="Pickel B."/>
            <person name="Atanasova L."/>
            <person name="Karlsson M."/>
            <person name="Huettel B."/>
            <person name="Barry K.W."/>
            <person name="Haridas S."/>
            <person name="Chen C."/>
            <person name="Bauer D."/>
            <person name="Andreopoulos W."/>
            <person name="Pangilinan J."/>
            <person name="LaButti K."/>
            <person name="Riley R."/>
            <person name="Lipzen A."/>
            <person name="Clum A."/>
            <person name="Drula E."/>
            <person name="Henrissat B."/>
            <person name="Kohler A."/>
            <person name="Grigoriev I.V."/>
            <person name="Martin F.M."/>
            <person name="Hacquard S."/>
        </authorList>
    </citation>
    <scope>NUCLEOTIDE SEQUENCE</scope>
    <source>
        <strain evidence="2">MPI-CAGE-CH-0243</strain>
    </source>
</reference>
<sequence length="164" mass="16235">MSATAVTSAPAPSNTACANFDFTVFPTNDTACAAGGTSGFPSTYPGAFSKCCKAADVETWGSNCAKWCLSVDQTVADLNKCLQESGVQPNQIFCRGNNTASATGTPTGRGSATRGPGASGTAAQSGAKESTGAAVPVVVPQVVSKASLGMVVVVLGSLFVGGML</sequence>
<name>A0A9P9E4X8_9PLEO</name>
<feature type="compositionally biased region" description="Polar residues" evidence="1">
    <location>
        <begin position="98"/>
        <end position="110"/>
    </location>
</feature>
<dbReference type="OrthoDB" id="3520229at2759"/>
<keyword evidence="3" id="KW-1185">Reference proteome</keyword>
<gene>
    <name evidence="2" type="ORF">B0J11DRAFT_523951</name>
</gene>
<dbReference type="AlphaFoldDB" id="A0A9P9E4X8"/>
<proteinExistence type="predicted"/>
<feature type="region of interest" description="Disordered" evidence="1">
    <location>
        <begin position="98"/>
        <end position="127"/>
    </location>
</feature>
<dbReference type="Proteomes" id="UP000700596">
    <property type="component" value="Unassembled WGS sequence"/>
</dbReference>
<evidence type="ECO:0000313" key="2">
    <source>
        <dbReference type="EMBL" id="KAH7130724.1"/>
    </source>
</evidence>
<comment type="caution">
    <text evidence="2">The sequence shown here is derived from an EMBL/GenBank/DDBJ whole genome shotgun (WGS) entry which is preliminary data.</text>
</comment>
<evidence type="ECO:0000256" key="1">
    <source>
        <dbReference type="SAM" id="MobiDB-lite"/>
    </source>
</evidence>
<evidence type="ECO:0000313" key="3">
    <source>
        <dbReference type="Proteomes" id="UP000700596"/>
    </source>
</evidence>